<comment type="cofactor">
    <cofactor evidence="13">
        <name>Zn(2+)</name>
        <dbReference type="ChEBI" id="CHEBI:29105"/>
    </cofactor>
    <text evidence="13">Binds 1 zinc ion per subunit.</text>
</comment>
<comment type="subcellular location">
    <subcellularLocation>
        <location evidence="13">Cytoplasm</location>
    </subcellularLocation>
</comment>
<organism evidence="16 17">
    <name type="scientific">Ilyobacter polytropus (strain ATCC 51220 / DSM 2926 / LMG 16218 / CuHBu1)</name>
    <dbReference type="NCBI Taxonomy" id="572544"/>
    <lineage>
        <taxon>Bacteria</taxon>
        <taxon>Fusobacteriati</taxon>
        <taxon>Fusobacteriota</taxon>
        <taxon>Fusobacteriia</taxon>
        <taxon>Fusobacteriales</taxon>
        <taxon>Fusobacteriaceae</taxon>
        <taxon>Ilyobacter</taxon>
    </lineage>
</organism>
<dbReference type="FunFam" id="3.40.50.800:FF:000001">
    <property type="entry name" value="Threonine--tRNA ligase"/>
    <property type="match status" value="1"/>
</dbReference>
<evidence type="ECO:0000259" key="14">
    <source>
        <dbReference type="PROSITE" id="PS50862"/>
    </source>
</evidence>
<evidence type="ECO:0000256" key="12">
    <source>
        <dbReference type="ARBA" id="ARBA00049515"/>
    </source>
</evidence>
<dbReference type="HAMAP" id="MF_00184">
    <property type="entry name" value="Thr_tRNA_synth"/>
    <property type="match status" value="1"/>
</dbReference>
<dbReference type="Pfam" id="PF07973">
    <property type="entry name" value="tRNA_SAD"/>
    <property type="match status" value="1"/>
</dbReference>
<dbReference type="InterPro" id="IPR033728">
    <property type="entry name" value="ThrRS_core"/>
</dbReference>
<dbReference type="Gene3D" id="3.30.54.20">
    <property type="match status" value="1"/>
</dbReference>
<evidence type="ECO:0000256" key="7">
    <source>
        <dbReference type="ARBA" id="ARBA00022833"/>
    </source>
</evidence>
<dbReference type="FunFam" id="3.10.20.30:FF:000005">
    <property type="entry name" value="Threonine--tRNA ligase"/>
    <property type="match status" value="1"/>
</dbReference>
<dbReference type="GO" id="GO:0006435">
    <property type="term" value="P:threonyl-tRNA aminoacylation"/>
    <property type="evidence" value="ECO:0007669"/>
    <property type="project" value="UniProtKB-UniRule"/>
</dbReference>
<evidence type="ECO:0000313" key="16">
    <source>
        <dbReference type="EMBL" id="ADO83458.1"/>
    </source>
</evidence>
<dbReference type="InterPro" id="IPR002314">
    <property type="entry name" value="aa-tRNA-synt_IIb"/>
</dbReference>
<dbReference type="EC" id="6.1.1.3" evidence="13"/>
<dbReference type="InterPro" id="IPR002320">
    <property type="entry name" value="Thr-tRNA-ligase_IIa"/>
</dbReference>
<evidence type="ECO:0000256" key="3">
    <source>
        <dbReference type="ARBA" id="ARBA00022555"/>
    </source>
</evidence>
<dbReference type="InterPro" id="IPR004095">
    <property type="entry name" value="TGS"/>
</dbReference>
<dbReference type="SUPFAM" id="SSF55681">
    <property type="entry name" value="Class II aaRS and biotin synthetases"/>
    <property type="match status" value="1"/>
</dbReference>
<dbReference type="FunFam" id="3.30.930.10:FF:000002">
    <property type="entry name" value="Threonine--tRNA ligase"/>
    <property type="match status" value="1"/>
</dbReference>
<feature type="domain" description="TGS" evidence="15">
    <location>
        <begin position="1"/>
        <end position="61"/>
    </location>
</feature>
<proteinExistence type="inferred from homology"/>
<dbReference type="CDD" id="cd00771">
    <property type="entry name" value="ThrRS_core"/>
    <property type="match status" value="1"/>
</dbReference>
<dbReference type="KEGG" id="ipo:Ilyop_1687"/>
<keyword evidence="5 13" id="KW-0479">Metal-binding</keyword>
<dbReference type="InterPro" id="IPR006195">
    <property type="entry name" value="aa-tRNA-synth_II"/>
</dbReference>
<protein>
    <recommendedName>
        <fullName evidence="13">Threonine--tRNA ligase</fullName>
        <ecNumber evidence="13">6.1.1.3</ecNumber>
    </recommendedName>
    <alternativeName>
        <fullName evidence="13">Threonyl-tRNA synthetase</fullName>
        <shortName evidence="13">ThrRS</shortName>
    </alternativeName>
</protein>
<evidence type="ECO:0000313" key="17">
    <source>
        <dbReference type="Proteomes" id="UP000006875"/>
    </source>
</evidence>
<dbReference type="InterPro" id="IPR018163">
    <property type="entry name" value="Thr/Ala-tRNA-synth_IIc_edit"/>
</dbReference>
<dbReference type="Gene3D" id="3.10.20.30">
    <property type="match status" value="1"/>
</dbReference>
<evidence type="ECO:0000256" key="6">
    <source>
        <dbReference type="ARBA" id="ARBA00022741"/>
    </source>
</evidence>
<dbReference type="PROSITE" id="PS51880">
    <property type="entry name" value="TGS"/>
    <property type="match status" value="1"/>
</dbReference>
<evidence type="ECO:0000259" key="15">
    <source>
        <dbReference type="PROSITE" id="PS51880"/>
    </source>
</evidence>
<dbReference type="OrthoDB" id="9802304at2"/>
<dbReference type="InterPro" id="IPR012947">
    <property type="entry name" value="tRNA_SAD"/>
</dbReference>
<comment type="subunit">
    <text evidence="13">Homodimer.</text>
</comment>
<dbReference type="Pfam" id="PF03129">
    <property type="entry name" value="HGTP_anticodon"/>
    <property type="match status" value="1"/>
</dbReference>
<keyword evidence="11 13" id="KW-0030">Aminoacyl-tRNA synthetase</keyword>
<evidence type="ECO:0000256" key="8">
    <source>
        <dbReference type="ARBA" id="ARBA00022840"/>
    </source>
</evidence>
<dbReference type="CDD" id="cd00860">
    <property type="entry name" value="ThrRS_anticodon"/>
    <property type="match status" value="1"/>
</dbReference>
<dbReference type="Pfam" id="PF00587">
    <property type="entry name" value="tRNA-synt_2b"/>
    <property type="match status" value="1"/>
</dbReference>
<dbReference type="Gene3D" id="3.30.930.10">
    <property type="entry name" value="Bira Bifunctional Protein, Domain 2"/>
    <property type="match status" value="1"/>
</dbReference>
<dbReference type="Gene3D" id="3.30.980.10">
    <property type="entry name" value="Threonyl-trna Synthetase, Chain A, domain 2"/>
    <property type="match status" value="1"/>
</dbReference>
<feature type="domain" description="Aminoacyl-transfer RNA synthetases class-II family profile" evidence="14">
    <location>
        <begin position="267"/>
        <end position="533"/>
    </location>
</feature>
<dbReference type="RefSeq" id="WP_013388125.1">
    <property type="nucleotide sequence ID" value="NC_014632.1"/>
</dbReference>
<keyword evidence="2 13" id="KW-0963">Cytoplasm</keyword>
<evidence type="ECO:0000256" key="4">
    <source>
        <dbReference type="ARBA" id="ARBA00022598"/>
    </source>
</evidence>
<evidence type="ECO:0000256" key="5">
    <source>
        <dbReference type="ARBA" id="ARBA00022723"/>
    </source>
</evidence>
<dbReference type="GO" id="GO:0046872">
    <property type="term" value="F:metal ion binding"/>
    <property type="evidence" value="ECO:0007669"/>
    <property type="project" value="UniProtKB-KW"/>
</dbReference>
<dbReference type="NCBIfam" id="TIGR00418">
    <property type="entry name" value="thrS"/>
    <property type="match status" value="1"/>
</dbReference>
<keyword evidence="6 13" id="KW-0547">Nucleotide-binding</keyword>
<name>E3HA53_ILYPC</name>
<dbReference type="SUPFAM" id="SSF55186">
    <property type="entry name" value="ThrRS/AlaRS common domain"/>
    <property type="match status" value="1"/>
</dbReference>
<dbReference type="CDD" id="cd01667">
    <property type="entry name" value="TGS_ThrRS"/>
    <property type="match status" value="1"/>
</dbReference>
<accession>E3HA53</accession>
<evidence type="ECO:0000256" key="9">
    <source>
        <dbReference type="ARBA" id="ARBA00022884"/>
    </source>
</evidence>
<dbReference type="SUPFAM" id="SSF81271">
    <property type="entry name" value="TGS-like"/>
    <property type="match status" value="1"/>
</dbReference>
<dbReference type="EMBL" id="CP002281">
    <property type="protein sequence ID" value="ADO83458.1"/>
    <property type="molecule type" value="Genomic_DNA"/>
</dbReference>
<keyword evidence="9 13" id="KW-0694">RNA-binding</keyword>
<evidence type="ECO:0000256" key="2">
    <source>
        <dbReference type="ARBA" id="ARBA00022490"/>
    </source>
</evidence>
<dbReference type="Proteomes" id="UP000006875">
    <property type="component" value="Chromosome"/>
</dbReference>
<comment type="similarity">
    <text evidence="1 13">Belongs to the class-II aminoacyl-tRNA synthetase family.</text>
</comment>
<dbReference type="InterPro" id="IPR047246">
    <property type="entry name" value="ThrRS_anticodon"/>
</dbReference>
<dbReference type="Gene3D" id="3.40.50.800">
    <property type="entry name" value="Anticodon-binding domain"/>
    <property type="match status" value="1"/>
</dbReference>
<dbReference type="HOGENOM" id="CLU_008554_0_1_0"/>
<keyword evidence="7 13" id="KW-0862">Zinc</keyword>
<dbReference type="InterPro" id="IPR004154">
    <property type="entry name" value="Anticodon-bd"/>
</dbReference>
<evidence type="ECO:0000256" key="13">
    <source>
        <dbReference type="HAMAP-Rule" id="MF_00184"/>
    </source>
</evidence>
<keyword evidence="8 13" id="KW-0067">ATP-binding</keyword>
<dbReference type="eggNOG" id="COG0441">
    <property type="taxonomic scope" value="Bacteria"/>
</dbReference>
<dbReference type="InterPro" id="IPR012675">
    <property type="entry name" value="Beta-grasp_dom_sf"/>
</dbReference>
<dbReference type="STRING" id="572544.Ilyop_1687"/>
<keyword evidence="10 13" id="KW-0648">Protein biosynthesis</keyword>
<keyword evidence="4 13" id="KW-0436">Ligase</keyword>
<dbReference type="GO" id="GO:0004829">
    <property type="term" value="F:threonine-tRNA ligase activity"/>
    <property type="evidence" value="ECO:0007669"/>
    <property type="project" value="UniProtKB-UniRule"/>
</dbReference>
<dbReference type="PROSITE" id="PS50862">
    <property type="entry name" value="AA_TRNA_LIGASE_II"/>
    <property type="match status" value="1"/>
</dbReference>
<dbReference type="AlphaFoldDB" id="E3HA53"/>
<feature type="binding site" evidence="13">
    <location>
        <position position="510"/>
    </location>
    <ligand>
        <name>Zn(2+)</name>
        <dbReference type="ChEBI" id="CHEBI:29105"/>
        <note>catalytic</note>
    </ligand>
</feature>
<evidence type="ECO:0000256" key="11">
    <source>
        <dbReference type="ARBA" id="ARBA00023146"/>
    </source>
</evidence>
<dbReference type="InterPro" id="IPR045864">
    <property type="entry name" value="aa-tRNA-synth_II/BPL/LPL"/>
</dbReference>
<dbReference type="PANTHER" id="PTHR11451">
    <property type="entry name" value="THREONINE-TRNA LIGASE"/>
    <property type="match status" value="1"/>
</dbReference>
<dbReference type="InterPro" id="IPR036621">
    <property type="entry name" value="Anticodon-bd_dom_sf"/>
</dbReference>
<feature type="binding site" evidence="13">
    <location>
        <position position="333"/>
    </location>
    <ligand>
        <name>Zn(2+)</name>
        <dbReference type="ChEBI" id="CHEBI:29105"/>
        <note>catalytic</note>
    </ligand>
</feature>
<dbReference type="PRINTS" id="PR01047">
    <property type="entry name" value="TRNASYNTHTHR"/>
</dbReference>
<dbReference type="GO" id="GO:0005737">
    <property type="term" value="C:cytoplasm"/>
    <property type="evidence" value="ECO:0007669"/>
    <property type="project" value="UniProtKB-SubCell"/>
</dbReference>
<keyword evidence="17" id="KW-1185">Reference proteome</keyword>
<dbReference type="PANTHER" id="PTHR11451:SF44">
    <property type="entry name" value="THREONINE--TRNA LIGASE, CHLOROPLASTIC_MITOCHONDRIAL 2"/>
    <property type="match status" value="1"/>
</dbReference>
<gene>
    <name evidence="13" type="primary">thrS</name>
    <name evidence="16" type="ordered locus">Ilyop_1687</name>
</gene>
<sequence>MVKITLPSGDIKEFDHAPNMFEVAKSISNSLAKKAIAAKVDGEYVDMRYIADKDAEVELVTPDTEEGEEVIRHSAAHLMAQAVIRLFPETKVAIGPAIENGYYYDFDPKEQFTEEDLVKIEAEMKKIVKEDIKVERIEMTREDAIKHFEELGENYKVEIITDIAKGEMLSFYKQGEFMDLCRGPHVPSTKYIKAFKLKSLAGAYWRGDSKNKMLQRIYGFAFSDEKKLKAHLKFLEEAEKRDHRKIGKELGLFFMSEYGPGFPFFMPKGMTIRNILIDLWRKEHTKAGYEQIMTPIMLNKELWETSGHWYNYRENMYTSEIDETEFAIKPMNCPGGVLAYKQEMHSYKDLPIRAGELGTVHRHEFSGALHGLMRVRSFTQDDAHIFMTPEQIEDEIIGVIELIDKFYSGLFGFEYNIELSTKPEKAIGSDEIWEKAESALEGAMKRLGKEYKINPGDGAFYGPKLDFKIKDAIGRTWQCGTIQLDFNLPERFDINYIGEDGEKHRPVMIHRVVYGSIERFIGILIEHYAGAFPLWIAPTQVKILTINDEVVPYAKEIMAKLQEEEIRAEIDSRTESIGYKIREANGKFKVPVQVILGKDEVANREVNVRRFGSKDQESMKLDDFVKMIKEESKIKFYENK</sequence>
<dbReference type="GO" id="GO:0000049">
    <property type="term" value="F:tRNA binding"/>
    <property type="evidence" value="ECO:0007669"/>
    <property type="project" value="UniProtKB-KW"/>
</dbReference>
<dbReference type="Pfam" id="PF02824">
    <property type="entry name" value="TGS"/>
    <property type="match status" value="1"/>
</dbReference>
<feature type="binding site" evidence="13">
    <location>
        <position position="384"/>
    </location>
    <ligand>
        <name>Zn(2+)</name>
        <dbReference type="ChEBI" id="CHEBI:29105"/>
        <note>catalytic</note>
    </ligand>
</feature>
<evidence type="ECO:0000256" key="10">
    <source>
        <dbReference type="ARBA" id="ARBA00022917"/>
    </source>
</evidence>
<reference evidence="16 17" key="1">
    <citation type="journal article" date="2010" name="Stand. Genomic Sci.">
        <title>Complete genome sequence of Ilyobacter polytropus type strain (CuHbu1).</title>
        <authorList>
            <person name="Sikorski J."/>
            <person name="Chertkov O."/>
            <person name="Lapidus A."/>
            <person name="Nolan M."/>
            <person name="Lucas S."/>
            <person name="Del Rio T.G."/>
            <person name="Tice H."/>
            <person name="Cheng J.F."/>
            <person name="Tapia R."/>
            <person name="Han C."/>
            <person name="Goodwin L."/>
            <person name="Pitluck S."/>
            <person name="Liolios K."/>
            <person name="Ivanova N."/>
            <person name="Mavromatis K."/>
            <person name="Mikhailova N."/>
            <person name="Pati A."/>
            <person name="Chen A."/>
            <person name="Palaniappan K."/>
            <person name="Land M."/>
            <person name="Hauser L."/>
            <person name="Chang Y.J."/>
            <person name="Jeffries C.D."/>
            <person name="Brambilla E."/>
            <person name="Yasawong M."/>
            <person name="Rohde M."/>
            <person name="Pukall R."/>
            <person name="Spring S."/>
            <person name="Goker M."/>
            <person name="Woyke T."/>
            <person name="Bristow J."/>
            <person name="Eisen J.A."/>
            <person name="Markowitz V."/>
            <person name="Hugenholtz P."/>
            <person name="Kyrpides N.C."/>
            <person name="Klenk H.P."/>
        </authorList>
    </citation>
    <scope>NUCLEOTIDE SEQUENCE [LARGE SCALE GENOMIC DNA]</scope>
    <source>
        <strain evidence="17">ATCC 51220 / DSM 2926 / LMG 16218 / CuHBu1</strain>
    </source>
</reference>
<feature type="region of interest" description="Catalytic" evidence="13">
    <location>
        <begin position="242"/>
        <end position="533"/>
    </location>
</feature>
<dbReference type="SMART" id="SM00863">
    <property type="entry name" value="tRNA_SAD"/>
    <property type="match status" value="1"/>
</dbReference>
<comment type="catalytic activity">
    <reaction evidence="12 13">
        <text>tRNA(Thr) + L-threonine + ATP = L-threonyl-tRNA(Thr) + AMP + diphosphate + H(+)</text>
        <dbReference type="Rhea" id="RHEA:24624"/>
        <dbReference type="Rhea" id="RHEA-COMP:9670"/>
        <dbReference type="Rhea" id="RHEA-COMP:9704"/>
        <dbReference type="ChEBI" id="CHEBI:15378"/>
        <dbReference type="ChEBI" id="CHEBI:30616"/>
        <dbReference type="ChEBI" id="CHEBI:33019"/>
        <dbReference type="ChEBI" id="CHEBI:57926"/>
        <dbReference type="ChEBI" id="CHEBI:78442"/>
        <dbReference type="ChEBI" id="CHEBI:78534"/>
        <dbReference type="ChEBI" id="CHEBI:456215"/>
        <dbReference type="EC" id="6.1.1.3"/>
    </reaction>
</comment>
<dbReference type="SUPFAM" id="SSF52954">
    <property type="entry name" value="Class II aaRS ABD-related"/>
    <property type="match status" value="1"/>
</dbReference>
<keyword evidence="3 13" id="KW-0820">tRNA-binding</keyword>
<dbReference type="FunFam" id="3.30.980.10:FF:000005">
    <property type="entry name" value="Threonyl-tRNA synthetase, mitochondrial"/>
    <property type="match status" value="1"/>
</dbReference>
<evidence type="ECO:0000256" key="1">
    <source>
        <dbReference type="ARBA" id="ARBA00008226"/>
    </source>
</evidence>
<dbReference type="InterPro" id="IPR012676">
    <property type="entry name" value="TGS-like"/>
</dbReference>
<dbReference type="GO" id="GO:0005524">
    <property type="term" value="F:ATP binding"/>
    <property type="evidence" value="ECO:0007669"/>
    <property type="project" value="UniProtKB-UniRule"/>
</dbReference>
<dbReference type="FunFam" id="3.30.54.20:FF:000002">
    <property type="entry name" value="Threonine--tRNA ligase"/>
    <property type="match status" value="1"/>
</dbReference>